<accession>A0A2H0TG90</accession>
<protein>
    <recommendedName>
        <fullName evidence="13">Transcription-repair coupling factor</fullName>
    </recommendedName>
</protein>
<dbReference type="Proteomes" id="UP000229383">
    <property type="component" value="Unassembled WGS sequence"/>
</dbReference>
<dbReference type="GO" id="GO:0003677">
    <property type="term" value="F:DNA binding"/>
    <property type="evidence" value="ECO:0007669"/>
    <property type="project" value="UniProtKB-KW"/>
</dbReference>
<feature type="domain" description="Helicase C-terminal" evidence="10">
    <location>
        <begin position="440"/>
        <end position="593"/>
    </location>
</feature>
<evidence type="ECO:0000313" key="12">
    <source>
        <dbReference type="Proteomes" id="UP000229383"/>
    </source>
</evidence>
<gene>
    <name evidence="11" type="ORF">COU46_00850</name>
</gene>
<evidence type="ECO:0000259" key="9">
    <source>
        <dbReference type="PROSITE" id="PS51192"/>
    </source>
</evidence>
<evidence type="ECO:0000259" key="10">
    <source>
        <dbReference type="PROSITE" id="PS51194"/>
    </source>
</evidence>
<dbReference type="Pfam" id="PF02559">
    <property type="entry name" value="CarD_TRCF_RID"/>
    <property type="match status" value="1"/>
</dbReference>
<dbReference type="Pfam" id="PF17757">
    <property type="entry name" value="UvrB_inter"/>
    <property type="match status" value="1"/>
</dbReference>
<evidence type="ECO:0000313" key="11">
    <source>
        <dbReference type="EMBL" id="PIR70552.1"/>
    </source>
</evidence>
<keyword evidence="4" id="KW-0378">Hydrolase</keyword>
<dbReference type="InterPro" id="IPR011545">
    <property type="entry name" value="DEAD/DEAH_box_helicase_dom"/>
</dbReference>
<dbReference type="PROSITE" id="PS51192">
    <property type="entry name" value="HELICASE_ATP_BIND_1"/>
    <property type="match status" value="1"/>
</dbReference>
<name>A0A2H0TG90_9BACT</name>
<dbReference type="EMBL" id="PFCN01000012">
    <property type="protein sequence ID" value="PIR70552.1"/>
    <property type="molecule type" value="Genomic_DNA"/>
</dbReference>
<keyword evidence="2" id="KW-0547">Nucleotide-binding</keyword>
<dbReference type="Gene3D" id="3.30.2060.10">
    <property type="entry name" value="Penicillin-binding protein 1b domain"/>
    <property type="match status" value="1"/>
</dbReference>
<dbReference type="Gene3D" id="2.40.10.170">
    <property type="match status" value="1"/>
</dbReference>
<dbReference type="PANTHER" id="PTHR47964">
    <property type="entry name" value="ATP-DEPENDENT DNA HELICASE HOMOLOG RECG, CHLOROPLASTIC"/>
    <property type="match status" value="1"/>
</dbReference>
<keyword evidence="5" id="KW-0347">Helicase</keyword>
<dbReference type="PROSITE" id="PS51194">
    <property type="entry name" value="HELICASE_CTER"/>
    <property type="match status" value="1"/>
</dbReference>
<evidence type="ECO:0000256" key="6">
    <source>
        <dbReference type="ARBA" id="ARBA00022840"/>
    </source>
</evidence>
<evidence type="ECO:0000256" key="7">
    <source>
        <dbReference type="ARBA" id="ARBA00023125"/>
    </source>
</evidence>
<evidence type="ECO:0000256" key="8">
    <source>
        <dbReference type="ARBA" id="ARBA00023204"/>
    </source>
</evidence>
<dbReference type="Pfam" id="PF00270">
    <property type="entry name" value="DEAD"/>
    <property type="match status" value="1"/>
</dbReference>
<evidence type="ECO:0000256" key="2">
    <source>
        <dbReference type="ARBA" id="ARBA00022741"/>
    </source>
</evidence>
<reference evidence="12" key="1">
    <citation type="submission" date="2017-09" db="EMBL/GenBank/DDBJ databases">
        <title>Depth-based differentiation of microbial function through sediment-hosted aquifers and enrichment of novel symbionts in the deep terrestrial subsurface.</title>
        <authorList>
            <person name="Probst A.J."/>
            <person name="Ladd B."/>
            <person name="Jarett J.K."/>
            <person name="Geller-Mcgrath D.E."/>
            <person name="Sieber C.M.K."/>
            <person name="Emerson J.B."/>
            <person name="Anantharaman K."/>
            <person name="Thomas B.C."/>
            <person name="Malmstrom R."/>
            <person name="Stieglmeier M."/>
            <person name="Klingl A."/>
            <person name="Woyke T."/>
            <person name="Ryan C.M."/>
            <person name="Banfield J.F."/>
        </authorList>
    </citation>
    <scope>NUCLEOTIDE SEQUENCE [LARGE SCALE GENOMIC DNA]</scope>
</reference>
<dbReference type="SMART" id="SM00487">
    <property type="entry name" value="DEXDc"/>
    <property type="match status" value="1"/>
</dbReference>
<dbReference type="InterPro" id="IPR003711">
    <property type="entry name" value="CarD-like/TRCF_RID"/>
</dbReference>
<dbReference type="SMART" id="SM00490">
    <property type="entry name" value="HELICc"/>
    <property type="match status" value="1"/>
</dbReference>
<dbReference type="InterPro" id="IPR047112">
    <property type="entry name" value="RecG/Mfd"/>
</dbReference>
<evidence type="ECO:0000256" key="5">
    <source>
        <dbReference type="ARBA" id="ARBA00022806"/>
    </source>
</evidence>
<keyword evidence="1" id="KW-0963">Cytoplasm</keyword>
<dbReference type="AlphaFoldDB" id="A0A2H0TG90"/>
<dbReference type="GO" id="GO:0005524">
    <property type="term" value="F:ATP binding"/>
    <property type="evidence" value="ECO:0007669"/>
    <property type="project" value="UniProtKB-KW"/>
</dbReference>
<feature type="domain" description="Helicase ATP-binding" evidence="9">
    <location>
        <begin position="258"/>
        <end position="419"/>
    </location>
</feature>
<dbReference type="GO" id="GO:0003678">
    <property type="term" value="F:DNA helicase activity"/>
    <property type="evidence" value="ECO:0007669"/>
    <property type="project" value="TreeGrafter"/>
</dbReference>
<sequence>MLIAGLTPSFLEKPFSWWKHNEHEIIRKRAVNPFWGRNTAILRKDELIKQSEFLRKLDELGYQKTPGIARKGTFKHLGSDIIVFAINKESPIIMEFTGNTVTDIHEHLLVEQEKTFPTKSDTALKFSAGDYIVHLDHGIGIFKEEKDGYLIINYAGPKNSGPDRLLVPLNQSSRVSAYLGLRTPPVHRLGTHLWQNTKKKAEEDIIKFAKYLSALYKKRSVVTRPPYFADEAEKEVWENFDFEETSDQKKALEEIFKDMSGARPSERVLAGDVGFGKTEVAMRAILRAILNGKQTALLCPTTVLADQHTELFRKRFEKLPVKVERLTRLESERKIKEIKRGLALGEIDLVIGTHKILQKNVDIKRLGLLVIDEEQKFGVKHKETLKEKYPDIDILYLSATPIPRTIAFCLAGIRPISQLKEAPRGRKAPLTYVLPFSEQIIKNALDFEKKRGGQSYYLANRIHYIPKILERLDKIVPELKKGVIHGRLHEKEIVKVMREFREGELDVLISTTIIENGLDISSVNTLITENSALLGLAQAHQLRGRIGRSYEQSYCYFLYPSGRLTPEGEKRLETLEEYSYLGAGFDIAKRDFEIRGAGNILGKEQSGVLNKIGWNLYFETLNLAIEEFED</sequence>
<dbReference type="Pfam" id="PF00271">
    <property type="entry name" value="Helicase_C"/>
    <property type="match status" value="1"/>
</dbReference>
<keyword evidence="6" id="KW-0067">ATP-binding</keyword>
<evidence type="ECO:0000256" key="4">
    <source>
        <dbReference type="ARBA" id="ARBA00022801"/>
    </source>
</evidence>
<evidence type="ECO:0000256" key="1">
    <source>
        <dbReference type="ARBA" id="ARBA00022490"/>
    </source>
</evidence>
<dbReference type="InterPro" id="IPR014001">
    <property type="entry name" value="Helicase_ATP-bd"/>
</dbReference>
<dbReference type="SMART" id="SM01058">
    <property type="entry name" value="CarD_TRCF"/>
    <property type="match status" value="1"/>
</dbReference>
<keyword evidence="7" id="KW-0238">DNA-binding</keyword>
<evidence type="ECO:0000256" key="3">
    <source>
        <dbReference type="ARBA" id="ARBA00022763"/>
    </source>
</evidence>
<dbReference type="PANTHER" id="PTHR47964:SF1">
    <property type="entry name" value="ATP-DEPENDENT DNA HELICASE HOMOLOG RECG, CHLOROPLASTIC"/>
    <property type="match status" value="1"/>
</dbReference>
<dbReference type="SUPFAM" id="SSF141259">
    <property type="entry name" value="CarD-like"/>
    <property type="match status" value="1"/>
</dbReference>
<comment type="caution">
    <text evidence="11">The sequence shown here is derived from an EMBL/GenBank/DDBJ whole genome shotgun (WGS) entry which is preliminary data.</text>
</comment>
<organism evidence="11 12">
    <name type="scientific">Candidatus Niyogibacteria bacterium CG10_big_fil_rev_8_21_14_0_10_42_19</name>
    <dbReference type="NCBI Taxonomy" id="1974725"/>
    <lineage>
        <taxon>Bacteria</taxon>
        <taxon>Candidatus Niyogiibacteriota</taxon>
    </lineage>
</organism>
<dbReference type="InterPro" id="IPR027417">
    <property type="entry name" value="P-loop_NTPase"/>
</dbReference>
<dbReference type="InterPro" id="IPR041471">
    <property type="entry name" value="UvrB_inter"/>
</dbReference>
<evidence type="ECO:0008006" key="13">
    <source>
        <dbReference type="Google" id="ProtNLM"/>
    </source>
</evidence>
<dbReference type="GO" id="GO:0006281">
    <property type="term" value="P:DNA repair"/>
    <property type="evidence" value="ECO:0007669"/>
    <property type="project" value="UniProtKB-KW"/>
</dbReference>
<keyword evidence="3" id="KW-0227">DNA damage</keyword>
<dbReference type="SUPFAM" id="SSF52540">
    <property type="entry name" value="P-loop containing nucleoside triphosphate hydrolases"/>
    <property type="match status" value="3"/>
</dbReference>
<dbReference type="Gene3D" id="3.40.50.300">
    <property type="entry name" value="P-loop containing nucleotide triphosphate hydrolases"/>
    <property type="match status" value="2"/>
</dbReference>
<proteinExistence type="predicted"/>
<keyword evidence="8" id="KW-0234">DNA repair</keyword>
<dbReference type="GO" id="GO:0016787">
    <property type="term" value="F:hydrolase activity"/>
    <property type="evidence" value="ECO:0007669"/>
    <property type="project" value="UniProtKB-KW"/>
</dbReference>
<dbReference type="InterPro" id="IPR001650">
    <property type="entry name" value="Helicase_C-like"/>
</dbReference>
<dbReference type="InterPro" id="IPR036101">
    <property type="entry name" value="CarD-like/TRCF_RID_sf"/>
</dbReference>